<dbReference type="EMBL" id="CAJOAY010000030">
    <property type="protein sequence ID" value="CAF3497066.1"/>
    <property type="molecule type" value="Genomic_DNA"/>
</dbReference>
<evidence type="ECO:0000313" key="1">
    <source>
        <dbReference type="EMBL" id="CAF0897106.1"/>
    </source>
</evidence>
<evidence type="ECO:0000313" key="2">
    <source>
        <dbReference type="EMBL" id="CAF3497066.1"/>
    </source>
</evidence>
<dbReference type="AlphaFoldDB" id="A0A813ZCP7"/>
<dbReference type="OrthoDB" id="10274459at2759"/>
<gene>
    <name evidence="2" type="ORF">OKA104_LOCUS1275</name>
    <name evidence="1" type="ORF">VCS650_LOCUS9097</name>
</gene>
<proteinExistence type="predicted"/>
<sequence>MSNSAVISPIRSNRQEQEWYECKQGAEETIYEFIIRLRALWTEHKPKETEVDLIKHLFRRMNNKSLDMMTSLPRGATLDRIIKEAQEVDQIVYHRKKEERRLKDLNQASTQIGILGVNQSQYKDTIAAHQQTTFNKKNTDRLYPTTNYCKQTPAQIGLEELLKQLKQPFIQRPIEVQRETEKSIQLVTIEQEDSIAEQLTSTIELDEDRSLYSFWPIGTESWYIHEIRPQRIFNHKNFSHSPRLVENISDEIQPEVPESISDFQTVISSNEIVPQIDEVHNLQSHKTIELDVHQLTSAEKSSQNTETSSQLLCALPLDNEQQQTHLEPPEITNIRCKPKLRFGRHHTNRKPGLHDLLSISKERFTKYLPYVKTIKILRDLESLLIYAIV</sequence>
<dbReference type="EMBL" id="CAJNON010000062">
    <property type="protein sequence ID" value="CAF0897106.1"/>
    <property type="molecule type" value="Genomic_DNA"/>
</dbReference>
<evidence type="ECO:0000313" key="3">
    <source>
        <dbReference type="Proteomes" id="UP000663891"/>
    </source>
</evidence>
<reference evidence="1" key="1">
    <citation type="submission" date="2021-02" db="EMBL/GenBank/DDBJ databases">
        <authorList>
            <person name="Nowell W R."/>
        </authorList>
    </citation>
    <scope>NUCLEOTIDE SEQUENCE</scope>
</reference>
<name>A0A813ZCP7_9BILA</name>
<organism evidence="1 3">
    <name type="scientific">Adineta steineri</name>
    <dbReference type="NCBI Taxonomy" id="433720"/>
    <lineage>
        <taxon>Eukaryota</taxon>
        <taxon>Metazoa</taxon>
        <taxon>Spiralia</taxon>
        <taxon>Gnathifera</taxon>
        <taxon>Rotifera</taxon>
        <taxon>Eurotatoria</taxon>
        <taxon>Bdelloidea</taxon>
        <taxon>Adinetida</taxon>
        <taxon>Adinetidae</taxon>
        <taxon>Adineta</taxon>
    </lineage>
</organism>
<protein>
    <submittedName>
        <fullName evidence="1">Uncharacterized protein</fullName>
    </submittedName>
</protein>
<dbReference type="Proteomes" id="UP000663891">
    <property type="component" value="Unassembled WGS sequence"/>
</dbReference>
<dbReference type="Proteomes" id="UP000663881">
    <property type="component" value="Unassembled WGS sequence"/>
</dbReference>
<comment type="caution">
    <text evidence="1">The sequence shown here is derived from an EMBL/GenBank/DDBJ whole genome shotgun (WGS) entry which is preliminary data.</text>
</comment>
<accession>A0A813ZCP7</accession>